<accession>A0ABR8XPU0</accession>
<reference evidence="1 2" key="1">
    <citation type="submission" date="2020-08" db="EMBL/GenBank/DDBJ databases">
        <title>A Genomic Blueprint of the Chicken Gut Microbiome.</title>
        <authorList>
            <person name="Gilroy R."/>
            <person name="Ravi A."/>
            <person name="Getino M."/>
            <person name="Pursley I."/>
            <person name="Horton D.L."/>
            <person name="Alikhan N.-F."/>
            <person name="Baker D."/>
            <person name="Gharbi K."/>
            <person name="Hall N."/>
            <person name="Watson M."/>
            <person name="Adriaenssens E.M."/>
            <person name="Foster-Nyarko E."/>
            <person name="Jarju S."/>
            <person name="Secka A."/>
            <person name="Antonio M."/>
            <person name="Oren A."/>
            <person name="Chaudhuri R."/>
            <person name="La Ragione R.M."/>
            <person name="Hildebrand F."/>
            <person name="Pallen M.J."/>
        </authorList>
    </citation>
    <scope>NUCLEOTIDE SEQUENCE [LARGE SCALE GENOMIC DNA]</scope>
    <source>
        <strain evidence="1 2">Sa1YVA6</strain>
    </source>
</reference>
<dbReference type="Proteomes" id="UP000600565">
    <property type="component" value="Unassembled WGS sequence"/>
</dbReference>
<dbReference type="EMBL" id="JACSPW010000012">
    <property type="protein sequence ID" value="MBD8033941.1"/>
    <property type="molecule type" value="Genomic_DNA"/>
</dbReference>
<dbReference type="RefSeq" id="WP_191704454.1">
    <property type="nucleotide sequence ID" value="NZ_JACSPW010000012.1"/>
</dbReference>
<protein>
    <submittedName>
        <fullName evidence="1">Uncharacterized protein</fullName>
    </submittedName>
</protein>
<proteinExistence type="predicted"/>
<evidence type="ECO:0000313" key="1">
    <source>
        <dbReference type="EMBL" id="MBD8033941.1"/>
    </source>
</evidence>
<dbReference type="PROSITE" id="PS51257">
    <property type="entry name" value="PROKAR_LIPOPROTEIN"/>
    <property type="match status" value="1"/>
</dbReference>
<keyword evidence="2" id="KW-1185">Reference proteome</keyword>
<organism evidence="1 2">
    <name type="scientific">Solibacillus merdavium</name>
    <dbReference type="NCBI Taxonomy" id="2762218"/>
    <lineage>
        <taxon>Bacteria</taxon>
        <taxon>Bacillati</taxon>
        <taxon>Bacillota</taxon>
        <taxon>Bacilli</taxon>
        <taxon>Bacillales</taxon>
        <taxon>Caryophanaceae</taxon>
        <taxon>Solibacillus</taxon>
    </lineage>
</organism>
<gene>
    <name evidence="1" type="ORF">H9632_12795</name>
</gene>
<evidence type="ECO:0000313" key="2">
    <source>
        <dbReference type="Proteomes" id="UP000600565"/>
    </source>
</evidence>
<comment type="caution">
    <text evidence="1">The sequence shown here is derived from an EMBL/GenBank/DDBJ whole genome shotgun (WGS) entry which is preliminary data.</text>
</comment>
<name>A0ABR8XPU0_9BACL</name>
<sequence>MYKKMLIVFSAATILSACGNSADAEKEVIDAQFELHGDYANLPEYLYILEEIEAEQYDFNTVTDNDDKRVISIQADSENYRSIYVYKTSRLIIQHEGNQGEIFNEEID</sequence>